<feature type="compositionally biased region" description="Polar residues" evidence="2">
    <location>
        <begin position="531"/>
        <end position="541"/>
    </location>
</feature>
<feature type="compositionally biased region" description="Low complexity" evidence="2">
    <location>
        <begin position="303"/>
        <end position="314"/>
    </location>
</feature>
<evidence type="ECO:0000256" key="2">
    <source>
        <dbReference type="SAM" id="MobiDB-lite"/>
    </source>
</evidence>
<feature type="compositionally biased region" description="Basic residues" evidence="2">
    <location>
        <begin position="141"/>
        <end position="150"/>
    </location>
</feature>
<evidence type="ECO:0000313" key="4">
    <source>
        <dbReference type="EMBL" id="KAK5988557.1"/>
    </source>
</evidence>
<feature type="compositionally biased region" description="Basic and acidic residues" evidence="2">
    <location>
        <begin position="125"/>
        <end position="140"/>
    </location>
</feature>
<reference evidence="4 5" key="1">
    <citation type="submission" date="2024-01" db="EMBL/GenBank/DDBJ databases">
        <title>Complete genome of Cladobotryum mycophilum ATHUM6906.</title>
        <authorList>
            <person name="Christinaki A.C."/>
            <person name="Myridakis A.I."/>
            <person name="Kouvelis V.N."/>
        </authorList>
    </citation>
    <scope>NUCLEOTIDE SEQUENCE [LARGE SCALE GENOMIC DNA]</scope>
    <source>
        <strain evidence="4 5">ATHUM6906</strain>
    </source>
</reference>
<dbReference type="Gene3D" id="2.40.50.40">
    <property type="match status" value="1"/>
</dbReference>
<feature type="compositionally biased region" description="Polar residues" evidence="2">
    <location>
        <begin position="227"/>
        <end position="237"/>
    </location>
</feature>
<comment type="subunit">
    <text evidence="1">Component of the NuA4 histone acetyltransferase complex.</text>
</comment>
<feature type="region of interest" description="Disordered" evidence="2">
    <location>
        <begin position="430"/>
        <end position="461"/>
    </location>
</feature>
<evidence type="ECO:0000259" key="3">
    <source>
        <dbReference type="PROSITE" id="PS50013"/>
    </source>
</evidence>
<dbReference type="InterPro" id="IPR023780">
    <property type="entry name" value="Chromo_domain"/>
</dbReference>
<feature type="region of interest" description="Disordered" evidence="2">
    <location>
        <begin position="125"/>
        <end position="368"/>
    </location>
</feature>
<comment type="caution">
    <text evidence="4">The sequence shown here is derived from an EMBL/GenBank/DDBJ whole genome shotgun (WGS) entry which is preliminary data.</text>
</comment>
<gene>
    <name evidence="4" type="ORF">PT974_10041</name>
</gene>
<dbReference type="Proteomes" id="UP001338125">
    <property type="component" value="Unassembled WGS sequence"/>
</dbReference>
<dbReference type="PROSITE" id="PS50013">
    <property type="entry name" value="CHROMO_2"/>
    <property type="match status" value="1"/>
</dbReference>
<dbReference type="InterPro" id="IPR000953">
    <property type="entry name" value="Chromo/chromo_shadow_dom"/>
</dbReference>
<dbReference type="EMBL" id="JAVFKD010000015">
    <property type="protein sequence ID" value="KAK5988557.1"/>
    <property type="molecule type" value="Genomic_DNA"/>
</dbReference>
<name>A0ABR0S8Q9_9HYPO</name>
<feature type="compositionally biased region" description="Basic and acidic residues" evidence="2">
    <location>
        <begin position="356"/>
        <end position="368"/>
    </location>
</feature>
<evidence type="ECO:0000313" key="5">
    <source>
        <dbReference type="Proteomes" id="UP001338125"/>
    </source>
</evidence>
<keyword evidence="5" id="KW-1185">Reference proteome</keyword>
<dbReference type="CDD" id="cd00024">
    <property type="entry name" value="CD_CSD"/>
    <property type="match status" value="1"/>
</dbReference>
<protein>
    <recommendedName>
        <fullName evidence="3">Chromo domain-containing protein</fullName>
    </recommendedName>
</protein>
<feature type="region of interest" description="Disordered" evidence="2">
    <location>
        <begin position="507"/>
        <end position="541"/>
    </location>
</feature>
<feature type="region of interest" description="Disordered" evidence="2">
    <location>
        <begin position="1"/>
        <end position="22"/>
    </location>
</feature>
<feature type="domain" description="Chromo" evidence="3">
    <location>
        <begin position="361"/>
        <end position="439"/>
    </location>
</feature>
<accession>A0ABR0S8Q9</accession>
<dbReference type="Pfam" id="PF00385">
    <property type="entry name" value="Chromo"/>
    <property type="match status" value="1"/>
</dbReference>
<dbReference type="InterPro" id="IPR016197">
    <property type="entry name" value="Chromo-like_dom_sf"/>
</dbReference>
<sequence>MDPTSPSTCLDDRQRRRKPTGRATIYIPLPTKPRDYVPGSGPPLQPIHLLPPHDTTAYIKDRVLLPSPGPAPNGKPLPRRMTYLVAWHDLPAATLLVPAMKILDYVSPLMLEEWESNLEQELDDERVKLDKEENSKDVTTKKRKRGRPPVHSKIEAAVVAESDTVAKAKSHPKKGVMSLTTPQKTKLEDFEGLSEDDSSPSRQIEREILASVGGYRRNGVEMAGGETDSSTGRVSKPSSRKTPDGKRMLMKSGAKTSTERSREPTPGWSWTPVGLDNGTQLAEKKTKSSNPPVPSKSATKQVSNSSTATSAKSSVQPPLKVTPVPLPHYSASVSSSSGSSLKATNTESKTPKKRPRSEDILKPEKIVPGTQERDWVVERLEDVQYYEVEGRGIVRYFRVRWEGNWPADQNPTWEPEDNIPPNLVRNFMKMSRERKKQLEAPLPSSLKKKKSSPKQTKLSWPTARKYSSVSEAFIGDEDDVVVESKAERGDGMEGNGQDEFFVVAEEEDASNRRLSSGPAWQKKKMKKTKGGASNSLFPAFG</sequence>
<feature type="compositionally biased region" description="Low complexity" evidence="2">
    <location>
        <begin position="330"/>
        <end position="340"/>
    </location>
</feature>
<proteinExistence type="predicted"/>
<evidence type="ECO:0000256" key="1">
    <source>
        <dbReference type="ARBA" id="ARBA00011353"/>
    </source>
</evidence>
<dbReference type="SUPFAM" id="SSF54160">
    <property type="entry name" value="Chromo domain-like"/>
    <property type="match status" value="1"/>
</dbReference>
<organism evidence="4 5">
    <name type="scientific">Cladobotryum mycophilum</name>
    <dbReference type="NCBI Taxonomy" id="491253"/>
    <lineage>
        <taxon>Eukaryota</taxon>
        <taxon>Fungi</taxon>
        <taxon>Dikarya</taxon>
        <taxon>Ascomycota</taxon>
        <taxon>Pezizomycotina</taxon>
        <taxon>Sordariomycetes</taxon>
        <taxon>Hypocreomycetidae</taxon>
        <taxon>Hypocreales</taxon>
        <taxon>Hypocreaceae</taxon>
        <taxon>Cladobotryum</taxon>
    </lineage>
</organism>